<dbReference type="RefSeq" id="WP_305011481.1">
    <property type="nucleotide sequence ID" value="NZ_JAUQSX010000004.1"/>
</dbReference>
<protein>
    <recommendedName>
        <fullName evidence="4">Tissue inhibitor of metalloproteinase</fullName>
    </recommendedName>
</protein>
<keyword evidence="1" id="KW-0732">Signal</keyword>
<evidence type="ECO:0000256" key="1">
    <source>
        <dbReference type="SAM" id="SignalP"/>
    </source>
</evidence>
<keyword evidence="3" id="KW-1185">Reference proteome</keyword>
<sequence>MKNLFLLLLFVGYSQAASACDCLMTPVRQHIKSTPYLLKGKVIAVLDDKNKEGRDYHLFLRSIGIQDTVSRGYSVKIIVQQDFKGKYKAGKIIEIHSTYSNCDMLFSAGETYILFLHKAQGNLFPTYCSYSNILDGSPASIDLVQAIRTELKSRD</sequence>
<dbReference type="InterPro" id="IPR008993">
    <property type="entry name" value="TIMP-like_OB-fold"/>
</dbReference>
<evidence type="ECO:0008006" key="4">
    <source>
        <dbReference type="Google" id="ProtNLM"/>
    </source>
</evidence>
<evidence type="ECO:0000313" key="2">
    <source>
        <dbReference type="EMBL" id="MDO7846802.1"/>
    </source>
</evidence>
<evidence type="ECO:0000313" key="3">
    <source>
        <dbReference type="Proteomes" id="UP001167796"/>
    </source>
</evidence>
<accession>A0ABT9ADN3</accession>
<feature type="chain" id="PRO_5045527374" description="Tissue inhibitor of metalloproteinase" evidence="1">
    <location>
        <begin position="20"/>
        <end position="155"/>
    </location>
</feature>
<name>A0ABT9ADN3_9BACT</name>
<dbReference type="Proteomes" id="UP001167796">
    <property type="component" value="Unassembled WGS sequence"/>
</dbReference>
<reference evidence="2" key="1">
    <citation type="submission" date="2023-07" db="EMBL/GenBank/DDBJ databases">
        <authorList>
            <person name="Kim M.K."/>
        </authorList>
    </citation>
    <scope>NUCLEOTIDE SEQUENCE</scope>
    <source>
        <strain evidence="2">M29</strain>
    </source>
</reference>
<dbReference type="PROSITE" id="PS51257">
    <property type="entry name" value="PROKAR_LIPOPROTEIN"/>
    <property type="match status" value="1"/>
</dbReference>
<organism evidence="2 3">
    <name type="scientific">Hymenobacter mellowenesis</name>
    <dbReference type="NCBI Taxonomy" id="3063995"/>
    <lineage>
        <taxon>Bacteria</taxon>
        <taxon>Pseudomonadati</taxon>
        <taxon>Bacteroidota</taxon>
        <taxon>Cytophagia</taxon>
        <taxon>Cytophagales</taxon>
        <taxon>Hymenobacteraceae</taxon>
        <taxon>Hymenobacter</taxon>
    </lineage>
</organism>
<dbReference type="EMBL" id="JAUQSX010000004">
    <property type="protein sequence ID" value="MDO7846802.1"/>
    <property type="molecule type" value="Genomic_DNA"/>
</dbReference>
<comment type="caution">
    <text evidence="2">The sequence shown here is derived from an EMBL/GenBank/DDBJ whole genome shotgun (WGS) entry which is preliminary data.</text>
</comment>
<dbReference type="SUPFAM" id="SSF50242">
    <property type="entry name" value="TIMP-like"/>
    <property type="match status" value="1"/>
</dbReference>
<dbReference type="Gene3D" id="2.40.50.120">
    <property type="match status" value="1"/>
</dbReference>
<proteinExistence type="predicted"/>
<gene>
    <name evidence="2" type="ORF">Q5H92_10575</name>
</gene>
<feature type="signal peptide" evidence="1">
    <location>
        <begin position="1"/>
        <end position="19"/>
    </location>
</feature>